<evidence type="ECO:0000313" key="6">
    <source>
        <dbReference type="Proteomes" id="UP000663829"/>
    </source>
</evidence>
<dbReference type="EMBL" id="CAJOBC010003194">
    <property type="protein sequence ID" value="CAF3771552.1"/>
    <property type="molecule type" value="Genomic_DNA"/>
</dbReference>
<name>A0A814GS26_9BILA</name>
<evidence type="ECO:0000313" key="4">
    <source>
        <dbReference type="EMBL" id="CAF3740821.1"/>
    </source>
</evidence>
<accession>A0A814GS26</accession>
<proteinExistence type="predicted"/>
<dbReference type="Gene3D" id="2.60.120.920">
    <property type="match status" value="1"/>
</dbReference>
<dbReference type="Proteomes" id="UP000677228">
    <property type="component" value="Unassembled WGS sequence"/>
</dbReference>
<dbReference type="SUPFAM" id="SSF49899">
    <property type="entry name" value="Concanavalin A-like lectins/glucanases"/>
    <property type="match status" value="1"/>
</dbReference>
<evidence type="ECO:0000313" key="5">
    <source>
        <dbReference type="EMBL" id="CAF3771552.1"/>
    </source>
</evidence>
<dbReference type="OrthoDB" id="10034890at2759"/>
<evidence type="ECO:0008006" key="7">
    <source>
        <dbReference type="Google" id="ProtNLM"/>
    </source>
</evidence>
<dbReference type="InterPro" id="IPR013320">
    <property type="entry name" value="ConA-like_dom_sf"/>
</dbReference>
<reference evidence="3" key="1">
    <citation type="submission" date="2021-02" db="EMBL/GenBank/DDBJ databases">
        <authorList>
            <person name="Nowell W R."/>
        </authorList>
    </citation>
    <scope>NUCLEOTIDE SEQUENCE</scope>
</reference>
<sequence length="315" mass="36968">MYRRRHSYPYEHREEVNSQLDHLIYEHDQLQKQVQSQTINDISRPLTAQINQWEQDSINRVRASAEQARNKVAQLIDENRQHITRRLRVVSDEVKIKKMVYVELDLERWNQEIEKLKKEVNMIPTLLTDTNSIKVIPAISSTSSLFFTDTLVRTEKFDKVYGPAKIEQWGSIAEQQSLDQFSHVRGSQLYSTGVHRIQLKIEKMLNNAWHFFGIISSETPIDQTINSTGEYGWGYGYNQVWLKGVQHKGYGGYDSDMREGDQIELVINCDAKRIELHNKRIQHKHYDIPIDVKTCPLPWQLNVGLYYVGDRVRII</sequence>
<dbReference type="Proteomes" id="UP000681722">
    <property type="component" value="Unassembled WGS sequence"/>
</dbReference>
<dbReference type="EMBL" id="CAJNOK010005342">
    <property type="protein sequence ID" value="CAF0969241.1"/>
    <property type="molecule type" value="Genomic_DNA"/>
</dbReference>
<dbReference type="EMBL" id="CAJNOQ010003193">
    <property type="protein sequence ID" value="CAF1000075.1"/>
    <property type="molecule type" value="Genomic_DNA"/>
</dbReference>
<organism evidence="3 6">
    <name type="scientific">Didymodactylos carnosus</name>
    <dbReference type="NCBI Taxonomy" id="1234261"/>
    <lineage>
        <taxon>Eukaryota</taxon>
        <taxon>Metazoa</taxon>
        <taxon>Spiralia</taxon>
        <taxon>Gnathifera</taxon>
        <taxon>Rotifera</taxon>
        <taxon>Eurotatoria</taxon>
        <taxon>Bdelloidea</taxon>
        <taxon>Philodinida</taxon>
        <taxon>Philodinidae</taxon>
        <taxon>Didymodactylos</taxon>
    </lineage>
</organism>
<dbReference type="InterPro" id="IPR043136">
    <property type="entry name" value="B30.2/SPRY_sf"/>
</dbReference>
<dbReference type="EMBL" id="CAJOBA010005348">
    <property type="protein sequence ID" value="CAF3740821.1"/>
    <property type="molecule type" value="Genomic_DNA"/>
</dbReference>
<evidence type="ECO:0000256" key="1">
    <source>
        <dbReference type="SAM" id="Coils"/>
    </source>
</evidence>
<keyword evidence="6" id="KW-1185">Reference proteome</keyword>
<dbReference type="Proteomes" id="UP000663829">
    <property type="component" value="Unassembled WGS sequence"/>
</dbReference>
<evidence type="ECO:0000313" key="2">
    <source>
        <dbReference type="EMBL" id="CAF0969241.1"/>
    </source>
</evidence>
<comment type="caution">
    <text evidence="3">The sequence shown here is derived from an EMBL/GenBank/DDBJ whole genome shotgun (WGS) entry which is preliminary data.</text>
</comment>
<protein>
    <recommendedName>
        <fullName evidence="7">B30.2/SPRY domain-containing protein</fullName>
    </recommendedName>
</protein>
<evidence type="ECO:0000313" key="3">
    <source>
        <dbReference type="EMBL" id="CAF1000075.1"/>
    </source>
</evidence>
<keyword evidence="1" id="KW-0175">Coiled coil</keyword>
<dbReference type="AlphaFoldDB" id="A0A814GS26"/>
<dbReference type="Proteomes" id="UP000682733">
    <property type="component" value="Unassembled WGS sequence"/>
</dbReference>
<feature type="coiled-coil region" evidence="1">
    <location>
        <begin position="58"/>
        <end position="119"/>
    </location>
</feature>
<gene>
    <name evidence="3" type="ORF">GPM918_LOCUS13706</name>
    <name evidence="2" type="ORF">OVA965_LOCUS13011</name>
    <name evidence="5" type="ORF">SRO942_LOCUS13709</name>
    <name evidence="4" type="ORF">TMI583_LOCUS13016</name>
</gene>